<sequence>MGFEFEKEKRVYATKQGLEEEFLVTPVPAEDPNWKWPDDPQYWSEISISTIYPYVCVHDWTPGSATEPIIKKGDEGYLFATRESLRQLQAKVSINSKPDGSYAVPLRVINASQVKAGNFTIRGLGSIIPQPSLPSGILNEPTRLDALLCGILHGLRTQILSRLSLVMAIGIDSQSSCSLAKLWAMSEDEDYCTADDSGVYLRLYKMRNGQYQAYCSSSIQPYTRHKQHKQTFNREKPPKSHHYSSAKGYSECKIPVLVCLAPDAVILRTTEQDFHMIFQTYAFEALRVPWHMENPQDIDTAAGLQDIQARVPGKIISTDRLFAVAFDTIAKKVVSHIDYHGTCAQMSINPLNWSSPLAEMPSERTPWIKTVLFDRTRFRRGTSITLRRNGPSLNVFTGVGSFNISTLLHETAGVKESNVVHMTFEMMHNNEAHPRPWGSFSIIGGWSDWSQMRSLGIRIEWQNSAGAWFLAYLHRSGDNNAPTGIPNVATSYRKASAITAAFKNIEYINPEP</sequence>
<evidence type="ECO:0000313" key="1">
    <source>
        <dbReference type="EMBL" id="CAF9902811.1"/>
    </source>
</evidence>
<dbReference type="EMBL" id="CAJPDS010000001">
    <property type="protein sequence ID" value="CAF9902811.1"/>
    <property type="molecule type" value="Genomic_DNA"/>
</dbReference>
<evidence type="ECO:0000313" key="2">
    <source>
        <dbReference type="Proteomes" id="UP000664521"/>
    </source>
</evidence>
<keyword evidence="2" id="KW-1185">Reference proteome</keyword>
<comment type="caution">
    <text evidence="1">The sequence shown here is derived from an EMBL/GenBank/DDBJ whole genome shotgun (WGS) entry which is preliminary data.</text>
</comment>
<dbReference type="Proteomes" id="UP000664521">
    <property type="component" value="Unassembled WGS sequence"/>
</dbReference>
<gene>
    <name evidence="1" type="ORF">HETSPECPRED_000018</name>
</gene>
<organism evidence="1 2">
    <name type="scientific">Heterodermia speciosa</name>
    <dbReference type="NCBI Taxonomy" id="116794"/>
    <lineage>
        <taxon>Eukaryota</taxon>
        <taxon>Fungi</taxon>
        <taxon>Dikarya</taxon>
        <taxon>Ascomycota</taxon>
        <taxon>Pezizomycotina</taxon>
        <taxon>Lecanoromycetes</taxon>
        <taxon>OSLEUM clade</taxon>
        <taxon>Lecanoromycetidae</taxon>
        <taxon>Caliciales</taxon>
        <taxon>Physciaceae</taxon>
        <taxon>Heterodermia</taxon>
    </lineage>
</organism>
<dbReference type="OrthoDB" id="4997951at2759"/>
<reference evidence="1" key="1">
    <citation type="submission" date="2021-03" db="EMBL/GenBank/DDBJ databases">
        <authorList>
            <person name="Tagirdzhanova G."/>
        </authorList>
    </citation>
    <scope>NUCLEOTIDE SEQUENCE</scope>
</reference>
<name>A0A8H3EGY1_9LECA</name>
<accession>A0A8H3EGY1</accession>
<proteinExistence type="predicted"/>
<dbReference type="AlphaFoldDB" id="A0A8H3EGY1"/>
<protein>
    <submittedName>
        <fullName evidence="1">Uncharacterized protein</fullName>
    </submittedName>
</protein>